<gene>
    <name evidence="2" type="ORF">LCGC14_1215520</name>
</gene>
<feature type="compositionally biased region" description="Basic and acidic residues" evidence="1">
    <location>
        <begin position="7"/>
        <end position="16"/>
    </location>
</feature>
<evidence type="ECO:0000256" key="1">
    <source>
        <dbReference type="SAM" id="MobiDB-lite"/>
    </source>
</evidence>
<feature type="region of interest" description="Disordered" evidence="1">
    <location>
        <begin position="1"/>
        <end position="23"/>
    </location>
</feature>
<dbReference type="EMBL" id="LAZR01006354">
    <property type="protein sequence ID" value="KKM92735.1"/>
    <property type="molecule type" value="Genomic_DNA"/>
</dbReference>
<protein>
    <submittedName>
        <fullName evidence="2">Uncharacterized protein</fullName>
    </submittedName>
</protein>
<organism evidence="2">
    <name type="scientific">marine sediment metagenome</name>
    <dbReference type="NCBI Taxonomy" id="412755"/>
    <lineage>
        <taxon>unclassified sequences</taxon>
        <taxon>metagenomes</taxon>
        <taxon>ecological metagenomes</taxon>
    </lineage>
</organism>
<proteinExistence type="predicted"/>
<dbReference type="AlphaFoldDB" id="A0A0F9NV37"/>
<name>A0A0F9NV37_9ZZZZ</name>
<sequence length="89" mass="10208">MPKRILRVVDKPDLRSPEPAPTYKQEQYAAALVEQLRENGHFQAERFAQKVLATKTIGNMSTLIGRMKKALEELKEADEFVDTSHRENP</sequence>
<reference evidence="2" key="1">
    <citation type="journal article" date="2015" name="Nature">
        <title>Complex archaea that bridge the gap between prokaryotes and eukaryotes.</title>
        <authorList>
            <person name="Spang A."/>
            <person name="Saw J.H."/>
            <person name="Jorgensen S.L."/>
            <person name="Zaremba-Niedzwiedzka K."/>
            <person name="Martijn J."/>
            <person name="Lind A.E."/>
            <person name="van Eijk R."/>
            <person name="Schleper C."/>
            <person name="Guy L."/>
            <person name="Ettema T.J."/>
        </authorList>
    </citation>
    <scope>NUCLEOTIDE SEQUENCE</scope>
</reference>
<accession>A0A0F9NV37</accession>
<comment type="caution">
    <text evidence="2">The sequence shown here is derived from an EMBL/GenBank/DDBJ whole genome shotgun (WGS) entry which is preliminary data.</text>
</comment>
<evidence type="ECO:0000313" key="2">
    <source>
        <dbReference type="EMBL" id="KKM92735.1"/>
    </source>
</evidence>